<evidence type="ECO:0000313" key="2">
    <source>
        <dbReference type="Proteomes" id="UP001239462"/>
    </source>
</evidence>
<accession>A0ABT7PC40</accession>
<dbReference type="InterPro" id="IPR011465">
    <property type="entry name" value="DUF1571"/>
</dbReference>
<organism evidence="1 2">
    <name type="scientific">Roseiconus lacunae</name>
    <dbReference type="NCBI Taxonomy" id="2605694"/>
    <lineage>
        <taxon>Bacteria</taxon>
        <taxon>Pseudomonadati</taxon>
        <taxon>Planctomycetota</taxon>
        <taxon>Planctomycetia</taxon>
        <taxon>Pirellulales</taxon>
        <taxon>Pirellulaceae</taxon>
        <taxon>Roseiconus</taxon>
    </lineage>
</organism>
<evidence type="ECO:0000313" key="1">
    <source>
        <dbReference type="EMBL" id="MDM4013811.1"/>
    </source>
</evidence>
<comment type="caution">
    <text evidence="1">The sequence shown here is derived from an EMBL/GenBank/DDBJ whole genome shotgun (WGS) entry which is preliminary data.</text>
</comment>
<dbReference type="EMBL" id="JASZZN010000001">
    <property type="protein sequence ID" value="MDM4013811.1"/>
    <property type="molecule type" value="Genomic_DNA"/>
</dbReference>
<dbReference type="RefSeq" id="WP_160149304.1">
    <property type="nucleotide sequence ID" value="NZ_JASZZN010000001.1"/>
</dbReference>
<protein>
    <submittedName>
        <fullName evidence="1">DUF1571 domain-containing protein</fullName>
    </submittedName>
</protein>
<name>A0ABT7PC40_9BACT</name>
<reference evidence="1 2" key="1">
    <citation type="submission" date="2023-06" db="EMBL/GenBank/DDBJ databases">
        <title>Roseiconus lacunae JC819 isolated from Gulf of Mannar region, Tamil Nadu.</title>
        <authorList>
            <person name="Pk S."/>
            <person name="Ch S."/>
            <person name="Ch V.R."/>
        </authorList>
    </citation>
    <scope>NUCLEOTIDE SEQUENCE [LARGE SCALE GENOMIC DNA]</scope>
    <source>
        <strain evidence="1 2">JC819</strain>
    </source>
</reference>
<sequence>MTTHPQRGRRIAFVCGAAIILVAGVAFAFRSGPEVRQDVVPTSTELLEELDNDHPDGSPTRKSSMREVLELAESALRQMEGTLNDYTATFVKQQRNEAGELSERNEMEVKIQTRLRNETNDAPMRIYLKFIAPESTAGREVIWGKDLYDGLMAVHETSMLLSWKTIWLEPTGMLAMQGQRFPIYEIGLVRLTEQLLERGKQDLDNPDVNVTITKGHEFFGRQCELIRATRSKPGGGEDDFSLAEIIFDPDAMLIVSYRSFGWPEKEGDELPLLESYEYRNLKTNVGLTDADFDVENEAYQYP</sequence>
<gene>
    <name evidence="1" type="ORF">QTN89_00110</name>
</gene>
<proteinExistence type="predicted"/>
<keyword evidence="2" id="KW-1185">Reference proteome</keyword>
<dbReference type="Proteomes" id="UP001239462">
    <property type="component" value="Unassembled WGS sequence"/>
</dbReference>
<dbReference type="Pfam" id="PF07608">
    <property type="entry name" value="DUF1571"/>
    <property type="match status" value="1"/>
</dbReference>